<keyword evidence="2" id="KW-1185">Reference proteome</keyword>
<evidence type="ECO:0000313" key="1">
    <source>
        <dbReference type="EMBL" id="KAG2182064.1"/>
    </source>
</evidence>
<sequence length="76" mass="8270">MTEPSAPQQLKAQELSVDDLITHIVSTTSIKDISATLLPLLRAIPSATFLSPSESGLDPLEQLEPDSHSLGYLYFM</sequence>
<proteinExistence type="predicted"/>
<evidence type="ECO:0000313" key="2">
    <source>
        <dbReference type="Proteomes" id="UP000654370"/>
    </source>
</evidence>
<organism evidence="1 2">
    <name type="scientific">Mortierella isabellina</name>
    <name type="common">Filamentous fungus</name>
    <name type="synonym">Umbelopsis isabellina</name>
    <dbReference type="NCBI Taxonomy" id="91625"/>
    <lineage>
        <taxon>Eukaryota</taxon>
        <taxon>Fungi</taxon>
        <taxon>Fungi incertae sedis</taxon>
        <taxon>Mucoromycota</taxon>
        <taxon>Mucoromycotina</taxon>
        <taxon>Umbelopsidomycetes</taxon>
        <taxon>Umbelopsidales</taxon>
        <taxon>Umbelopsidaceae</taxon>
        <taxon>Umbelopsis</taxon>
    </lineage>
</organism>
<dbReference type="EMBL" id="JAEPQZ010000004">
    <property type="protein sequence ID" value="KAG2182064.1"/>
    <property type="molecule type" value="Genomic_DNA"/>
</dbReference>
<comment type="caution">
    <text evidence="1">The sequence shown here is derived from an EMBL/GenBank/DDBJ whole genome shotgun (WGS) entry which is preliminary data.</text>
</comment>
<dbReference type="Proteomes" id="UP000654370">
    <property type="component" value="Unassembled WGS sequence"/>
</dbReference>
<name>A0A8H7UKC1_MORIS</name>
<reference evidence="1" key="1">
    <citation type="submission" date="2020-12" db="EMBL/GenBank/DDBJ databases">
        <title>Metabolic potential, ecology and presence of endohyphal bacteria is reflected in genomic diversity of Mucoromycotina.</title>
        <authorList>
            <person name="Muszewska A."/>
            <person name="Okrasinska A."/>
            <person name="Steczkiewicz K."/>
            <person name="Drgas O."/>
            <person name="Orlowska M."/>
            <person name="Perlinska-Lenart U."/>
            <person name="Aleksandrzak-Piekarczyk T."/>
            <person name="Szatraj K."/>
            <person name="Zielenkiewicz U."/>
            <person name="Pilsyk S."/>
            <person name="Malc E."/>
            <person name="Mieczkowski P."/>
            <person name="Kruszewska J.S."/>
            <person name="Biernat P."/>
            <person name="Pawlowska J."/>
        </authorList>
    </citation>
    <scope>NUCLEOTIDE SEQUENCE</scope>
    <source>
        <strain evidence="1">WA0000067209</strain>
    </source>
</reference>
<protein>
    <submittedName>
        <fullName evidence="1">Uncharacterized protein</fullName>
    </submittedName>
</protein>
<dbReference type="AlphaFoldDB" id="A0A8H7UKC1"/>
<dbReference type="OrthoDB" id="29061at2759"/>
<gene>
    <name evidence="1" type="ORF">INT43_006990</name>
</gene>
<accession>A0A8H7UKC1</accession>